<protein>
    <submittedName>
        <fullName evidence="2 3">Uncharacterized protein</fullName>
    </submittedName>
</protein>
<reference evidence="3" key="3">
    <citation type="submission" date="2018-08" db="UniProtKB">
        <authorList>
            <consortium name="EnsemblPlants"/>
        </authorList>
    </citation>
    <scope>IDENTIFICATION</scope>
    <source>
        <strain evidence="3">cv. Bd21</strain>
    </source>
</reference>
<dbReference type="EnsemblPlants" id="KQJ95761">
    <property type="protein sequence ID" value="KQJ95761"/>
    <property type="gene ID" value="BRADI_3g18879v3"/>
</dbReference>
<dbReference type="AlphaFoldDB" id="A0A0Q3Q2A6"/>
<reference evidence="2" key="2">
    <citation type="submission" date="2017-06" db="EMBL/GenBank/DDBJ databases">
        <title>WGS assembly of Brachypodium distachyon.</title>
        <authorList>
            <consortium name="The International Brachypodium Initiative"/>
            <person name="Lucas S."/>
            <person name="Harmon-Smith M."/>
            <person name="Lail K."/>
            <person name="Tice H."/>
            <person name="Grimwood J."/>
            <person name="Bruce D."/>
            <person name="Barry K."/>
            <person name="Shu S."/>
            <person name="Lindquist E."/>
            <person name="Wang M."/>
            <person name="Pitluck S."/>
            <person name="Vogel J.P."/>
            <person name="Garvin D.F."/>
            <person name="Mockler T.C."/>
            <person name="Schmutz J."/>
            <person name="Rokhsar D."/>
            <person name="Bevan M.W."/>
        </authorList>
    </citation>
    <scope>NUCLEOTIDE SEQUENCE</scope>
    <source>
        <strain evidence="2">Bd21</strain>
    </source>
</reference>
<gene>
    <name evidence="2" type="ORF">BRADI_3g18879v3</name>
</gene>
<evidence type="ECO:0000313" key="3">
    <source>
        <dbReference type="EnsemblPlants" id="KQJ95761"/>
    </source>
</evidence>
<dbReference type="InParanoid" id="A0A0Q3Q2A6"/>
<feature type="non-terminal residue" evidence="2">
    <location>
        <position position="1"/>
    </location>
</feature>
<evidence type="ECO:0000313" key="2">
    <source>
        <dbReference type="EMBL" id="KQJ95761.1"/>
    </source>
</evidence>
<proteinExistence type="predicted"/>
<accession>A0A0Q3Q2A6</accession>
<keyword evidence="1" id="KW-0472">Membrane</keyword>
<evidence type="ECO:0000313" key="4">
    <source>
        <dbReference type="Proteomes" id="UP000008810"/>
    </source>
</evidence>
<keyword evidence="1" id="KW-0812">Transmembrane</keyword>
<dbReference type="Proteomes" id="UP000008810">
    <property type="component" value="Chromosome 3"/>
</dbReference>
<dbReference type="Gramene" id="KQJ95761">
    <property type="protein sequence ID" value="KQJ95761"/>
    <property type="gene ID" value="BRADI_3g18879v3"/>
</dbReference>
<reference evidence="2 3" key="1">
    <citation type="journal article" date="2010" name="Nature">
        <title>Genome sequencing and analysis of the model grass Brachypodium distachyon.</title>
        <authorList>
            <consortium name="International Brachypodium Initiative"/>
        </authorList>
    </citation>
    <scope>NUCLEOTIDE SEQUENCE [LARGE SCALE GENOMIC DNA]</scope>
    <source>
        <strain evidence="2 3">Bd21</strain>
    </source>
</reference>
<dbReference type="OrthoDB" id="638079at2759"/>
<evidence type="ECO:0000256" key="1">
    <source>
        <dbReference type="SAM" id="Phobius"/>
    </source>
</evidence>
<feature type="transmembrane region" description="Helical" evidence="1">
    <location>
        <begin position="20"/>
        <end position="44"/>
    </location>
</feature>
<sequence>VIRAYGNRILCLHRNPYVLTFYLGLGIGVSRPAFDISILFLFGYHMHLFGLLLNREIGLCPTDNANRSYLMSDSGLYGRSIEILQDSTFVIYSIYRIR</sequence>
<keyword evidence="4" id="KW-1185">Reference proteome</keyword>
<name>A0A0Q3Q2A6_BRADI</name>
<dbReference type="EMBL" id="CM000882">
    <property type="protein sequence ID" value="KQJ95761.1"/>
    <property type="molecule type" value="Genomic_DNA"/>
</dbReference>
<keyword evidence="1" id="KW-1133">Transmembrane helix</keyword>
<organism evidence="2">
    <name type="scientific">Brachypodium distachyon</name>
    <name type="common">Purple false brome</name>
    <name type="synonym">Trachynia distachya</name>
    <dbReference type="NCBI Taxonomy" id="15368"/>
    <lineage>
        <taxon>Eukaryota</taxon>
        <taxon>Viridiplantae</taxon>
        <taxon>Streptophyta</taxon>
        <taxon>Embryophyta</taxon>
        <taxon>Tracheophyta</taxon>
        <taxon>Spermatophyta</taxon>
        <taxon>Magnoliopsida</taxon>
        <taxon>Liliopsida</taxon>
        <taxon>Poales</taxon>
        <taxon>Poaceae</taxon>
        <taxon>BOP clade</taxon>
        <taxon>Pooideae</taxon>
        <taxon>Stipodae</taxon>
        <taxon>Brachypodieae</taxon>
        <taxon>Brachypodium</taxon>
    </lineage>
</organism>